<dbReference type="EMBL" id="AMQM01000494">
    <property type="status" value="NOT_ANNOTATED_CDS"/>
    <property type="molecule type" value="Genomic_DNA"/>
</dbReference>
<protein>
    <submittedName>
        <fullName evidence="1 2">Uncharacterized protein</fullName>
    </submittedName>
</protein>
<reference evidence="3" key="1">
    <citation type="submission" date="2012-12" db="EMBL/GenBank/DDBJ databases">
        <authorList>
            <person name="Hellsten U."/>
            <person name="Grimwood J."/>
            <person name="Chapman J.A."/>
            <person name="Shapiro H."/>
            <person name="Aerts A."/>
            <person name="Otillar R.P."/>
            <person name="Terry A.Y."/>
            <person name="Boore J.L."/>
            <person name="Simakov O."/>
            <person name="Marletaz F."/>
            <person name="Cho S.-J."/>
            <person name="Edsinger-Gonzales E."/>
            <person name="Havlak P."/>
            <person name="Kuo D.-H."/>
            <person name="Larsson T."/>
            <person name="Lv J."/>
            <person name="Arendt D."/>
            <person name="Savage R."/>
            <person name="Osoegawa K."/>
            <person name="de Jong P."/>
            <person name="Lindberg D.R."/>
            <person name="Seaver E.C."/>
            <person name="Weisblat D.A."/>
            <person name="Putnam N.H."/>
            <person name="Grigoriev I.V."/>
            <person name="Rokhsar D.S."/>
        </authorList>
    </citation>
    <scope>NUCLEOTIDE SEQUENCE</scope>
</reference>
<reference evidence="2" key="3">
    <citation type="submission" date="2015-06" db="UniProtKB">
        <authorList>
            <consortium name="EnsemblMetazoa"/>
        </authorList>
    </citation>
    <scope>IDENTIFICATION</scope>
</reference>
<evidence type="ECO:0000313" key="3">
    <source>
        <dbReference type="Proteomes" id="UP000015101"/>
    </source>
</evidence>
<sequence>MSIDAQIRPPKKAGFWPGPNFGKICLSLDKQILNRIDNNNVEIIAEMKKFREKNKKIISEVKKSVQSLNVDVKNVQKTLMDVVDHRDREANLMMFKLSEGPDDKARVCKIIDHLTGVECSEKSILRMMRIGKKSDSTSLDRDLASARLSHDLSNDQRIELKKLLNEAKDMELWRLVNSVRFELLNVRSIGPSVNVIYGFMGLYVMTDEPEDVKNDCRKMLSDAVRRVLSSKILLIGDDLNSHVRKKTNEFCSVHGGFDHGDQNEDGVRILKFTEDHEF</sequence>
<organism evidence="2 3">
    <name type="scientific">Helobdella robusta</name>
    <name type="common">Californian leech</name>
    <dbReference type="NCBI Taxonomy" id="6412"/>
    <lineage>
        <taxon>Eukaryota</taxon>
        <taxon>Metazoa</taxon>
        <taxon>Spiralia</taxon>
        <taxon>Lophotrochozoa</taxon>
        <taxon>Annelida</taxon>
        <taxon>Clitellata</taxon>
        <taxon>Hirudinea</taxon>
        <taxon>Rhynchobdellida</taxon>
        <taxon>Glossiphoniidae</taxon>
        <taxon>Helobdella</taxon>
    </lineage>
</organism>
<dbReference type="EMBL" id="KB096324">
    <property type="protein sequence ID" value="ESO05976.1"/>
    <property type="molecule type" value="Genomic_DNA"/>
</dbReference>
<dbReference type="CTD" id="20198562"/>
<keyword evidence="3" id="KW-1185">Reference proteome</keyword>
<reference evidence="1 3" key="2">
    <citation type="journal article" date="2013" name="Nature">
        <title>Insights into bilaterian evolution from three spiralian genomes.</title>
        <authorList>
            <person name="Simakov O."/>
            <person name="Marletaz F."/>
            <person name="Cho S.J."/>
            <person name="Edsinger-Gonzales E."/>
            <person name="Havlak P."/>
            <person name="Hellsten U."/>
            <person name="Kuo D.H."/>
            <person name="Larsson T."/>
            <person name="Lv J."/>
            <person name="Arendt D."/>
            <person name="Savage R."/>
            <person name="Osoegawa K."/>
            <person name="de Jong P."/>
            <person name="Grimwood J."/>
            <person name="Chapman J.A."/>
            <person name="Shapiro H."/>
            <person name="Aerts A."/>
            <person name="Otillar R.P."/>
            <person name="Terry A.Y."/>
            <person name="Boore J.L."/>
            <person name="Grigoriev I.V."/>
            <person name="Lindberg D.R."/>
            <person name="Seaver E.C."/>
            <person name="Weisblat D.A."/>
            <person name="Putnam N.H."/>
            <person name="Rokhsar D.S."/>
        </authorList>
    </citation>
    <scope>NUCLEOTIDE SEQUENCE</scope>
</reference>
<dbReference type="OrthoDB" id="418748at2759"/>
<dbReference type="EnsemblMetazoa" id="HelroT160080">
    <property type="protein sequence ID" value="HelroP160080"/>
    <property type="gene ID" value="HelroG160080"/>
</dbReference>
<dbReference type="HOGENOM" id="CLU_1002125_0_0_1"/>
<evidence type="ECO:0000313" key="2">
    <source>
        <dbReference type="EnsemblMetazoa" id="HelroP160080"/>
    </source>
</evidence>
<accession>T1EPR2</accession>
<evidence type="ECO:0000313" key="1">
    <source>
        <dbReference type="EMBL" id="ESO05976.1"/>
    </source>
</evidence>
<dbReference type="Proteomes" id="UP000015101">
    <property type="component" value="Unassembled WGS sequence"/>
</dbReference>
<dbReference type="RefSeq" id="XP_009015344.1">
    <property type="nucleotide sequence ID" value="XM_009017096.1"/>
</dbReference>
<dbReference type="PANTHER" id="PTHR37445:SF3">
    <property type="entry name" value="ZINC FINGER PHD-TYPE DOMAIN-CONTAINING PROTEIN"/>
    <property type="match status" value="1"/>
</dbReference>
<proteinExistence type="predicted"/>
<dbReference type="InParanoid" id="T1EPR2"/>
<dbReference type="KEGG" id="hro:HELRODRAFT_160080"/>
<gene>
    <name evidence="2" type="primary">20198562</name>
    <name evidence="1" type="ORF">HELRODRAFT_160080</name>
</gene>
<dbReference type="AlphaFoldDB" id="T1EPR2"/>
<dbReference type="PANTHER" id="PTHR37445">
    <property type="entry name" value="PROTEIN CBG24663"/>
    <property type="match status" value="1"/>
</dbReference>
<dbReference type="GeneID" id="20198562"/>
<name>T1EPR2_HELRO</name>